<feature type="region of interest" description="Disordered" evidence="1">
    <location>
        <begin position="1"/>
        <end position="37"/>
    </location>
</feature>
<organism evidence="2 3">
    <name type="scientific">Dryococelus australis</name>
    <dbReference type="NCBI Taxonomy" id="614101"/>
    <lineage>
        <taxon>Eukaryota</taxon>
        <taxon>Metazoa</taxon>
        <taxon>Ecdysozoa</taxon>
        <taxon>Arthropoda</taxon>
        <taxon>Hexapoda</taxon>
        <taxon>Insecta</taxon>
        <taxon>Pterygota</taxon>
        <taxon>Neoptera</taxon>
        <taxon>Polyneoptera</taxon>
        <taxon>Phasmatodea</taxon>
        <taxon>Verophasmatodea</taxon>
        <taxon>Anareolatae</taxon>
        <taxon>Phasmatidae</taxon>
        <taxon>Eurycanthinae</taxon>
        <taxon>Dryococelus</taxon>
    </lineage>
</organism>
<dbReference type="Proteomes" id="UP001159363">
    <property type="component" value="Chromosome 1"/>
</dbReference>
<evidence type="ECO:0000256" key="1">
    <source>
        <dbReference type="SAM" id="MobiDB-lite"/>
    </source>
</evidence>
<evidence type="ECO:0000313" key="3">
    <source>
        <dbReference type="Proteomes" id="UP001159363"/>
    </source>
</evidence>
<feature type="compositionally biased region" description="Basic and acidic residues" evidence="1">
    <location>
        <begin position="1"/>
        <end position="14"/>
    </location>
</feature>
<keyword evidence="3" id="KW-1185">Reference proteome</keyword>
<name>A0ABQ9IF31_9NEOP</name>
<accession>A0ABQ9IF31</accession>
<proteinExistence type="predicted"/>
<reference evidence="2 3" key="1">
    <citation type="submission" date="2023-02" db="EMBL/GenBank/DDBJ databases">
        <title>LHISI_Scaffold_Assembly.</title>
        <authorList>
            <person name="Stuart O.P."/>
            <person name="Cleave R."/>
            <person name="Magrath M.J.L."/>
            <person name="Mikheyev A.S."/>
        </authorList>
    </citation>
    <scope>NUCLEOTIDE SEQUENCE [LARGE SCALE GENOMIC DNA]</scope>
    <source>
        <strain evidence="2">Daus_M_001</strain>
        <tissue evidence="2">Leg muscle</tissue>
    </source>
</reference>
<sequence length="276" mass="30958">MKGRGKREIPEKTRRPTVSSGTIPTCGDPVTRPGIEPGSPWWEASRLIAQPPRPQTTRNSEFIHPVSFEWSTAPGGKPFDISSVTISLGKIMKVEQHACKTHGINNSNVSSSLCRSNLIHSSGALQVASWEQLKVLAHLQCISFVVKPHFKANFSVQCEEIIHRRFVESHHTSYRCFRISRVGMKGWEKRDISEKARRLAASSAMIPTCENPGVGWPEIEPGSPWWEASRLTAQPQIMTLNAGSFLHDIFSREPLRSREIYWQSSRPSVIKSASLH</sequence>
<dbReference type="EMBL" id="JARBHB010000001">
    <property type="protein sequence ID" value="KAJ8895257.1"/>
    <property type="molecule type" value="Genomic_DNA"/>
</dbReference>
<gene>
    <name evidence="2" type="ORF">PR048_000582</name>
</gene>
<comment type="caution">
    <text evidence="2">The sequence shown here is derived from an EMBL/GenBank/DDBJ whole genome shotgun (WGS) entry which is preliminary data.</text>
</comment>
<protein>
    <submittedName>
        <fullName evidence="2">Uncharacterized protein</fullName>
    </submittedName>
</protein>
<evidence type="ECO:0000313" key="2">
    <source>
        <dbReference type="EMBL" id="KAJ8895257.1"/>
    </source>
</evidence>